<name>A0A418X016_9BURK</name>
<evidence type="ECO:0000259" key="1">
    <source>
        <dbReference type="Pfam" id="PF26468"/>
    </source>
</evidence>
<dbReference type="Pfam" id="PF26468">
    <property type="entry name" value="GIY_YIG_3"/>
    <property type="match status" value="1"/>
</dbReference>
<dbReference type="OrthoDB" id="7107773at2"/>
<protein>
    <recommendedName>
        <fullName evidence="1">GIY-YIG domain-containing protein</fullName>
    </recommendedName>
</protein>
<gene>
    <name evidence="2" type="ORF">D3870_07305</name>
</gene>
<feature type="domain" description="GIY-YIG" evidence="1">
    <location>
        <begin position="5"/>
        <end position="234"/>
    </location>
</feature>
<sequence length="238" mass="26370">MRNLLSDLDQFYTLLTRLEAAGQGEHLGSYSGRARFPLRGVYFFHEPGEYRRSHPNSPRIVRVGTHAVSANAKSTLWQRLRTHCGTRAGGGNHRGSVFRRHIGAALIARDGLSLPTWGVGQAAPPRLRESVTNQLAEAACEREVSAYIGAMPILWVDVPDAPGPTSERAFIERNAIALLSQVGMSTESASRSWLGLHSPRSEIRSSRLWNVDYTGQTYDPRFLNVLATAVERTVKQHL</sequence>
<reference evidence="2 3" key="1">
    <citation type="submission" date="2018-09" db="EMBL/GenBank/DDBJ databases">
        <authorList>
            <person name="Zhu H."/>
        </authorList>
    </citation>
    <scope>NUCLEOTIDE SEQUENCE [LARGE SCALE GENOMIC DNA]</scope>
    <source>
        <strain evidence="2 3">K2R10-39</strain>
    </source>
</reference>
<comment type="caution">
    <text evidence="2">The sequence shown here is derived from an EMBL/GenBank/DDBJ whole genome shotgun (WGS) entry which is preliminary data.</text>
</comment>
<dbReference type="InterPro" id="IPR058782">
    <property type="entry name" value="GIY_YIG_3"/>
</dbReference>
<evidence type="ECO:0000313" key="3">
    <source>
        <dbReference type="Proteomes" id="UP000285190"/>
    </source>
</evidence>
<organism evidence="2 3">
    <name type="scientific">Noviherbaspirillum cavernae</name>
    <dbReference type="NCBI Taxonomy" id="2320862"/>
    <lineage>
        <taxon>Bacteria</taxon>
        <taxon>Pseudomonadati</taxon>
        <taxon>Pseudomonadota</taxon>
        <taxon>Betaproteobacteria</taxon>
        <taxon>Burkholderiales</taxon>
        <taxon>Oxalobacteraceae</taxon>
        <taxon>Noviherbaspirillum</taxon>
    </lineage>
</organism>
<dbReference type="AlphaFoldDB" id="A0A418X016"/>
<evidence type="ECO:0000313" key="2">
    <source>
        <dbReference type="EMBL" id="RJG05848.1"/>
    </source>
</evidence>
<keyword evidence="3" id="KW-1185">Reference proteome</keyword>
<proteinExistence type="predicted"/>
<accession>A0A418X016</accession>
<dbReference type="Proteomes" id="UP000285190">
    <property type="component" value="Unassembled WGS sequence"/>
</dbReference>
<dbReference type="RefSeq" id="WP_119737896.1">
    <property type="nucleotide sequence ID" value="NZ_QYUN01000002.1"/>
</dbReference>
<dbReference type="EMBL" id="QYUN01000002">
    <property type="protein sequence ID" value="RJG05848.1"/>
    <property type="molecule type" value="Genomic_DNA"/>
</dbReference>